<dbReference type="PIRSF" id="PIRSF032064">
    <property type="entry name" value="UCP032064"/>
    <property type="match status" value="1"/>
</dbReference>
<proteinExistence type="predicted"/>
<dbReference type="EMBL" id="AP023361">
    <property type="protein sequence ID" value="BCJ90165.1"/>
    <property type="molecule type" value="Genomic_DNA"/>
</dbReference>
<dbReference type="PANTHER" id="PTHR36456:SF1">
    <property type="entry name" value="UPF0232 PROTEIN SCO3875"/>
    <property type="match status" value="1"/>
</dbReference>
<accession>A0A6S6QQY9</accession>
<dbReference type="Pfam" id="PF05258">
    <property type="entry name" value="DciA"/>
    <property type="match status" value="1"/>
</dbReference>
<dbReference type="AlphaFoldDB" id="A0A6S6QQY9"/>
<evidence type="ECO:0000313" key="1">
    <source>
        <dbReference type="EMBL" id="BCJ90165.1"/>
    </source>
</evidence>
<evidence type="ECO:0008006" key="3">
    <source>
        <dbReference type="Google" id="ProtNLM"/>
    </source>
</evidence>
<protein>
    <recommendedName>
        <fullName evidence="3">DUF721 domain-containing protein</fullName>
    </recommendedName>
</protein>
<dbReference type="InterPro" id="IPR007922">
    <property type="entry name" value="DciA-like"/>
</dbReference>
<evidence type="ECO:0000313" key="2">
    <source>
        <dbReference type="Proteomes" id="UP000515317"/>
    </source>
</evidence>
<gene>
    <name evidence="1" type="ORF">IZ6_09000</name>
</gene>
<dbReference type="InterPro" id="IPR010593">
    <property type="entry name" value="DUF1159"/>
</dbReference>
<dbReference type="KEGG" id="tso:IZ6_09000"/>
<reference evidence="1 2" key="1">
    <citation type="submission" date="2020-08" db="EMBL/GenBank/DDBJ databases">
        <title>Genome sequence of Rhizobiales bacterium strain IZ6.</title>
        <authorList>
            <person name="Nakai R."/>
            <person name="Naganuma T."/>
        </authorList>
    </citation>
    <scope>NUCLEOTIDE SEQUENCE [LARGE SCALE GENOMIC DNA]</scope>
    <source>
        <strain evidence="1 2">IZ6</strain>
    </source>
</reference>
<name>A0A6S6QQY9_9HYPH</name>
<sequence>MWAMSAPSRKKRVTRTLAELTPGAMGDALAAQGFANGEILLRWPDIAGAELAERSEPIRLQWPRGAKSDKSERDPAVLHVQVESAFALELQMQSQVIIERINRYFGWRCVGSIKPKQGPIGRKKPAPAVLKPLNPEDEARIAKLTSGVEDSRLAEALQRLGRAVTGSQRR</sequence>
<dbReference type="Proteomes" id="UP000515317">
    <property type="component" value="Chromosome"/>
</dbReference>
<organism evidence="1 2">
    <name type="scientific">Terrihabitans soli</name>
    <dbReference type="NCBI Taxonomy" id="708113"/>
    <lineage>
        <taxon>Bacteria</taxon>
        <taxon>Pseudomonadati</taxon>
        <taxon>Pseudomonadota</taxon>
        <taxon>Alphaproteobacteria</taxon>
        <taxon>Hyphomicrobiales</taxon>
        <taxon>Terrihabitans</taxon>
    </lineage>
</organism>
<dbReference type="PANTHER" id="PTHR36456">
    <property type="entry name" value="UPF0232 PROTEIN SCO3875"/>
    <property type="match status" value="1"/>
</dbReference>
<keyword evidence="2" id="KW-1185">Reference proteome</keyword>